<keyword evidence="3" id="KW-1185">Reference proteome</keyword>
<dbReference type="GO" id="GO:0000077">
    <property type="term" value="P:DNA damage checkpoint signaling"/>
    <property type="evidence" value="ECO:0007669"/>
    <property type="project" value="TreeGrafter"/>
</dbReference>
<protein>
    <submittedName>
        <fullName evidence="2">Uncharacterized protein</fullName>
    </submittedName>
</protein>
<organism evidence="2 3">
    <name type="scientific">Sphenodon punctatus</name>
    <name type="common">Tuatara</name>
    <name type="synonym">Hatteria punctata</name>
    <dbReference type="NCBI Taxonomy" id="8508"/>
    <lineage>
        <taxon>Eukaryota</taxon>
        <taxon>Metazoa</taxon>
        <taxon>Chordata</taxon>
        <taxon>Craniata</taxon>
        <taxon>Vertebrata</taxon>
        <taxon>Euteleostomi</taxon>
        <taxon>Lepidosauria</taxon>
        <taxon>Sphenodontia</taxon>
        <taxon>Sphenodontidae</taxon>
        <taxon>Sphenodon</taxon>
    </lineage>
</organism>
<dbReference type="GO" id="GO:0042393">
    <property type="term" value="F:histone binding"/>
    <property type="evidence" value="ECO:0007669"/>
    <property type="project" value="TreeGrafter"/>
</dbReference>
<proteinExistence type="predicted"/>
<dbReference type="Ensembl" id="ENSSPUT00000019608.1">
    <property type="protein sequence ID" value="ENSSPUP00000018407.1"/>
    <property type="gene ID" value="ENSSPUG00000014215.1"/>
</dbReference>
<feature type="compositionally biased region" description="Basic and acidic residues" evidence="1">
    <location>
        <begin position="76"/>
        <end position="98"/>
    </location>
</feature>
<reference evidence="2" key="2">
    <citation type="submission" date="2025-09" db="UniProtKB">
        <authorList>
            <consortium name="Ensembl"/>
        </authorList>
    </citation>
    <scope>IDENTIFICATION</scope>
</reference>
<dbReference type="GO" id="GO:0005634">
    <property type="term" value="C:nucleus"/>
    <property type="evidence" value="ECO:0007669"/>
    <property type="project" value="TreeGrafter"/>
</dbReference>
<evidence type="ECO:0000313" key="3">
    <source>
        <dbReference type="Proteomes" id="UP000694392"/>
    </source>
</evidence>
<evidence type="ECO:0000313" key="2">
    <source>
        <dbReference type="Ensembl" id="ENSSPUP00000018407.1"/>
    </source>
</evidence>
<dbReference type="Proteomes" id="UP000694392">
    <property type="component" value="Unplaced"/>
</dbReference>
<dbReference type="PANTHER" id="PTHR15321:SF3">
    <property type="entry name" value="TP53-BINDING PROTEIN 1"/>
    <property type="match status" value="1"/>
</dbReference>
<name>A0A8D0HBA5_SPHPU</name>
<dbReference type="PANTHER" id="PTHR15321">
    <property type="entry name" value="TUMOR SUPPRESSOR P53-BINDING PROTEIN 1"/>
    <property type="match status" value="1"/>
</dbReference>
<accession>A0A8D0HBA5</accession>
<dbReference type="GO" id="GO:0045944">
    <property type="term" value="P:positive regulation of transcription by RNA polymerase II"/>
    <property type="evidence" value="ECO:0007669"/>
    <property type="project" value="TreeGrafter"/>
</dbReference>
<reference evidence="2" key="1">
    <citation type="submission" date="2025-08" db="UniProtKB">
        <authorList>
            <consortium name="Ensembl"/>
        </authorList>
    </citation>
    <scope>IDENTIFICATION</scope>
</reference>
<dbReference type="AlphaFoldDB" id="A0A8D0HBA5"/>
<evidence type="ECO:0000256" key="1">
    <source>
        <dbReference type="SAM" id="MobiDB-lite"/>
    </source>
</evidence>
<feature type="region of interest" description="Disordered" evidence="1">
    <location>
        <begin position="1"/>
        <end position="125"/>
    </location>
</feature>
<dbReference type="InterPro" id="IPR047252">
    <property type="entry name" value="TP53BP1-like"/>
</dbReference>
<dbReference type="GeneTree" id="ENSGT00390000011891"/>
<sequence>MGPAMEEAGEDTGDCTGHSLSAEDSGGPSQLGFGGLKLSQSQDLEGDRTPANSADKEKQLQLADPPTSVPACSGPLREDSAGDLHTRHEVSSSKEVSDSRPWCQREASERSEVMPSSPRIPQSHEEITRKQVTACNLMERGRGGEDLPDQSSQDSEILSTQEDMFGQNNTTENGCPVTRVQRRGSLACTPADTLHLLHLSGQGSLAQENLSIGSLSQVAPSPDAFRSTPLILPSSPTEGGAEGDSGLFGRLRVLS</sequence>